<name>A0ABM8DUV2_9BACT</name>
<sequence length="559" mass="58719">MRLPTWRFLTGLTALVLLAACGGGGGSDVPAYSDAKITLQAQFEKRPLTPGGFGATILRPARYCWAEVRDAGSSALLASGYLGSDGTGTAFVPRGAQVFVRVYAQYQVPSADPNSFFLRGSVKNAPLPGTTDLATFSAIPVWSVTSSAFLANQDGTLAVTALAGNRIAGAFNIADQAVAFGAAVRDMDGSASLRLPNLHTFWTTSTNPADQARTYPALAPAPGNTYLVTDSNRAVFSHGVYGLGSGAANTETDEWDDGVLQESFARLLFADHSYKADGSSSLSLLRRDNDNVWVDRTEQSESTAAFVAGFSDFLAGAVRNDGRLLDSYVDAGGVAQVYTFDLGSHAAVPLATKGEFTRGSIAVSLWGLWKNALGGTQPGLQTLWAAVRSATPYADGTGEYEQATLGCYPTYLQGVASRVSTTTWNAILTELALEAVPNPNATYFAGTALWQTSALPLSAAGTLQTYAPSADLYYDRNQSQAWRFTHGGGARTITMTPTGGQDFYLELIGPGGWVMGSFSNPGSTRTLSPSNLPAGVYVARVRAGATTATGTYGYTISVN</sequence>
<evidence type="ECO:0000313" key="3">
    <source>
        <dbReference type="Proteomes" id="UP001242010"/>
    </source>
</evidence>
<organism evidence="2 3">
    <name type="scientific">Geothrix oryzae</name>
    <dbReference type="NCBI Taxonomy" id="2927975"/>
    <lineage>
        <taxon>Bacteria</taxon>
        <taxon>Pseudomonadati</taxon>
        <taxon>Acidobacteriota</taxon>
        <taxon>Holophagae</taxon>
        <taxon>Holophagales</taxon>
        <taxon>Holophagaceae</taxon>
        <taxon>Geothrix</taxon>
    </lineage>
</organism>
<keyword evidence="3" id="KW-1185">Reference proteome</keyword>
<accession>A0ABM8DUV2</accession>
<feature type="chain" id="PRO_5047322233" evidence="1">
    <location>
        <begin position="20"/>
        <end position="559"/>
    </location>
</feature>
<dbReference type="Gene3D" id="2.60.120.380">
    <property type="match status" value="1"/>
</dbReference>
<dbReference type="PROSITE" id="PS51257">
    <property type="entry name" value="PROKAR_LIPOPROTEIN"/>
    <property type="match status" value="1"/>
</dbReference>
<keyword evidence="1" id="KW-0732">Signal</keyword>
<dbReference type="EMBL" id="AP027079">
    <property type="protein sequence ID" value="BDU70816.1"/>
    <property type="molecule type" value="Genomic_DNA"/>
</dbReference>
<evidence type="ECO:0000256" key="1">
    <source>
        <dbReference type="SAM" id="SignalP"/>
    </source>
</evidence>
<protein>
    <submittedName>
        <fullName evidence="2">Uncharacterized protein</fullName>
    </submittedName>
</protein>
<gene>
    <name evidence="2" type="ORF">GETHOR_29170</name>
</gene>
<feature type="signal peptide" evidence="1">
    <location>
        <begin position="1"/>
        <end position="19"/>
    </location>
</feature>
<dbReference type="Proteomes" id="UP001242010">
    <property type="component" value="Chromosome"/>
</dbReference>
<dbReference type="RefSeq" id="WP_286354516.1">
    <property type="nucleotide sequence ID" value="NZ_AP027079.1"/>
</dbReference>
<proteinExistence type="predicted"/>
<evidence type="ECO:0000313" key="2">
    <source>
        <dbReference type="EMBL" id="BDU70816.1"/>
    </source>
</evidence>
<reference evidence="3" key="1">
    <citation type="journal article" date="2023" name="Int. J. Syst. Evol. Microbiol.">
        <title>Mesoterricola silvestris gen. nov., sp. nov., Mesoterricola sediminis sp. nov., Geothrix oryzae sp. nov., Geothrix edaphica sp. nov., Geothrix rubra sp. nov., and Geothrix limicola sp. nov., six novel members of Acidobacteriota isolated from soils.</title>
        <authorList>
            <person name="Itoh H."/>
            <person name="Sugisawa Y."/>
            <person name="Mise K."/>
            <person name="Xu Z."/>
            <person name="Kuniyasu M."/>
            <person name="Ushijima N."/>
            <person name="Kawano K."/>
            <person name="Kobayashi E."/>
            <person name="Shiratori Y."/>
            <person name="Masuda Y."/>
            <person name="Senoo K."/>
        </authorList>
    </citation>
    <scope>NUCLEOTIDE SEQUENCE [LARGE SCALE GENOMIC DNA]</scope>
    <source>
        <strain evidence="3">Red222</strain>
    </source>
</reference>